<proteinExistence type="predicted"/>
<dbReference type="Pfam" id="PF02589">
    <property type="entry name" value="LUD_dom"/>
    <property type="match status" value="1"/>
</dbReference>
<evidence type="ECO:0000259" key="1">
    <source>
        <dbReference type="Pfam" id="PF02589"/>
    </source>
</evidence>
<evidence type="ECO:0000313" key="2">
    <source>
        <dbReference type="EMBL" id="MBB5869111.1"/>
    </source>
</evidence>
<gene>
    <name evidence="2" type="ORF">F4553_002490</name>
</gene>
<name>A0A841BQL3_9ACTN</name>
<accession>A0A841BQL3</accession>
<organism evidence="2 3">
    <name type="scientific">Allocatelliglobosispora scoriae</name>
    <dbReference type="NCBI Taxonomy" id="643052"/>
    <lineage>
        <taxon>Bacteria</taxon>
        <taxon>Bacillati</taxon>
        <taxon>Actinomycetota</taxon>
        <taxon>Actinomycetes</taxon>
        <taxon>Micromonosporales</taxon>
        <taxon>Micromonosporaceae</taxon>
        <taxon>Allocatelliglobosispora</taxon>
    </lineage>
</organism>
<dbReference type="PANTHER" id="PTHR43682">
    <property type="entry name" value="LACTATE UTILIZATION PROTEIN C"/>
    <property type="match status" value="1"/>
</dbReference>
<comment type="caution">
    <text evidence="2">The sequence shown here is derived from an EMBL/GenBank/DDBJ whole genome shotgun (WGS) entry which is preliminary data.</text>
</comment>
<dbReference type="InterPro" id="IPR037171">
    <property type="entry name" value="NagB/RpiA_transferase-like"/>
</dbReference>
<dbReference type="InterPro" id="IPR003741">
    <property type="entry name" value="LUD_dom"/>
</dbReference>
<feature type="domain" description="LUD" evidence="1">
    <location>
        <begin position="109"/>
        <end position="202"/>
    </location>
</feature>
<dbReference type="SUPFAM" id="SSF100950">
    <property type="entry name" value="NagB/RpiA/CoA transferase-like"/>
    <property type="match status" value="1"/>
</dbReference>
<reference evidence="2 3" key="1">
    <citation type="submission" date="2020-08" db="EMBL/GenBank/DDBJ databases">
        <title>Sequencing the genomes of 1000 actinobacteria strains.</title>
        <authorList>
            <person name="Klenk H.-P."/>
        </authorList>
    </citation>
    <scope>NUCLEOTIDE SEQUENCE [LARGE SCALE GENOMIC DNA]</scope>
    <source>
        <strain evidence="2 3">DSM 45362</strain>
    </source>
</reference>
<sequence>MNARDEVLTRLRAARPSGAVTVSRDYDPPAPDGTDLVELLTDRLLDYRATVRRCDAAALPTVLASLLTDASVVVVPPGLPSAWLGGTDVAQLTDDGGLTPGQLDLPGAVVVTGCAIACARTGTIILDAGPDQGRRVLTLVPDRHICVVRVDQVVYGIPEALSRLTDPTRPLTMISGPSATSDIELNRVEGVHGPRHLTIILLLP</sequence>
<protein>
    <submittedName>
        <fullName evidence="2">L-lactate dehydrogenase complex protein LldG</fullName>
    </submittedName>
</protein>
<dbReference type="PANTHER" id="PTHR43682:SF1">
    <property type="entry name" value="LACTATE UTILIZATION PROTEIN C"/>
    <property type="match status" value="1"/>
</dbReference>
<dbReference type="Proteomes" id="UP000587527">
    <property type="component" value="Unassembled WGS sequence"/>
</dbReference>
<dbReference type="AlphaFoldDB" id="A0A841BQL3"/>
<dbReference type="RefSeq" id="WP_184835513.1">
    <property type="nucleotide sequence ID" value="NZ_JACHMN010000002.1"/>
</dbReference>
<dbReference type="EMBL" id="JACHMN010000002">
    <property type="protein sequence ID" value="MBB5869111.1"/>
    <property type="molecule type" value="Genomic_DNA"/>
</dbReference>
<dbReference type="InterPro" id="IPR024185">
    <property type="entry name" value="FTHF_cligase-like_sf"/>
</dbReference>
<keyword evidence="3" id="KW-1185">Reference proteome</keyword>
<evidence type="ECO:0000313" key="3">
    <source>
        <dbReference type="Proteomes" id="UP000587527"/>
    </source>
</evidence>
<dbReference type="Gene3D" id="3.40.50.10420">
    <property type="entry name" value="NagB/RpiA/CoA transferase-like"/>
    <property type="match status" value="1"/>
</dbReference>